<sequence length="563" mass="61304">MRRSNFAISCHDRHMAIRWTCSSSTHIRWPGTPGSISKATPSPPANPTGTAAATVPAAEGFAAAALTSITIGNNKGPITHAGNERQVSQQNTAEQSCSAFMIVFRTARRGQPGGNVPWLRYQPMQLETSQKAVFLPSSTSRRTDSLGASQALGKMSERTNERTPTATDGLVRTSANILNPVAQLASVSRRRPKFGLRKSLARRNDSTSGSDTLPWPWAQSPSGERAPSPESKTQSLSGTLMNRSVALSLALFVTLPGCMILWRDKRGNLQQKGSWSILPVNSVIIASAPAVSRTPSGTPPSWSLEAQDRNGRPIQACPADAGDHGRDDAVNASLGQDHIVKQQAGRALATLWPCVVGEDTYRSTTGGRETRRWPKLLNVSKLSWVRLEFPPAPGALDAGSRTRVSRRWSRCDLLTAARNGTRCGNRYTYAYHAALETLHAPGTAQARLSVEKSDLPENGRAFPSMLCDQFMSKEGGSSSFKARESKDRFKRSKIGEMPAVNSKRRESLNGKKENRETSRRNAPFPSRRQLTRTHRSGGFSWHGSGPAYTAPSCYTTEHIRFGD</sequence>
<dbReference type="AlphaFoldDB" id="A0A8H6N193"/>
<name>A0A8H6N193_9PEZI</name>
<feature type="compositionally biased region" description="Basic and acidic residues" evidence="1">
    <location>
        <begin position="503"/>
        <end position="519"/>
    </location>
</feature>
<feature type="region of interest" description="Disordered" evidence="1">
    <location>
        <begin position="31"/>
        <end position="50"/>
    </location>
</feature>
<organism evidence="2 3">
    <name type="scientific">Colletotrichum sojae</name>
    <dbReference type="NCBI Taxonomy" id="2175907"/>
    <lineage>
        <taxon>Eukaryota</taxon>
        <taxon>Fungi</taxon>
        <taxon>Dikarya</taxon>
        <taxon>Ascomycota</taxon>
        <taxon>Pezizomycotina</taxon>
        <taxon>Sordariomycetes</taxon>
        <taxon>Hypocreomycetidae</taxon>
        <taxon>Glomerellales</taxon>
        <taxon>Glomerellaceae</taxon>
        <taxon>Colletotrichum</taxon>
        <taxon>Colletotrichum orchidearum species complex</taxon>
    </lineage>
</organism>
<feature type="region of interest" description="Disordered" evidence="1">
    <location>
        <begin position="195"/>
        <end position="236"/>
    </location>
</feature>
<keyword evidence="3" id="KW-1185">Reference proteome</keyword>
<dbReference type="EMBL" id="WIGN01000026">
    <property type="protein sequence ID" value="KAF6816649.1"/>
    <property type="molecule type" value="Genomic_DNA"/>
</dbReference>
<gene>
    <name evidence="2" type="ORF">CSOJ01_02824</name>
</gene>
<reference evidence="2 3" key="1">
    <citation type="journal article" date="2020" name="Phytopathology">
        <title>Genome Sequence Resources of Colletotrichum truncatum, C. plurivorum, C. musicola, and C. sojae: Four Species Pathogenic to Soybean (Glycine max).</title>
        <authorList>
            <person name="Rogerio F."/>
            <person name="Boufleur T.R."/>
            <person name="Ciampi-Guillardi M."/>
            <person name="Sukno S.A."/>
            <person name="Thon M.R."/>
            <person name="Massola Junior N.S."/>
            <person name="Baroncelli R."/>
        </authorList>
    </citation>
    <scope>NUCLEOTIDE SEQUENCE [LARGE SCALE GENOMIC DNA]</scope>
    <source>
        <strain evidence="2 3">LFN0009</strain>
    </source>
</reference>
<accession>A0A8H6N193</accession>
<evidence type="ECO:0000256" key="1">
    <source>
        <dbReference type="SAM" id="MobiDB-lite"/>
    </source>
</evidence>
<evidence type="ECO:0000313" key="2">
    <source>
        <dbReference type="EMBL" id="KAF6816649.1"/>
    </source>
</evidence>
<protein>
    <submittedName>
        <fullName evidence="2">Uncharacterized protein</fullName>
    </submittedName>
</protein>
<feature type="region of interest" description="Disordered" evidence="1">
    <location>
        <begin position="135"/>
        <end position="170"/>
    </location>
</feature>
<feature type="region of interest" description="Disordered" evidence="1">
    <location>
        <begin position="473"/>
        <end position="543"/>
    </location>
</feature>
<dbReference type="Proteomes" id="UP000652219">
    <property type="component" value="Unassembled WGS sequence"/>
</dbReference>
<comment type="caution">
    <text evidence="2">The sequence shown here is derived from an EMBL/GenBank/DDBJ whole genome shotgun (WGS) entry which is preliminary data.</text>
</comment>
<proteinExistence type="predicted"/>
<evidence type="ECO:0000313" key="3">
    <source>
        <dbReference type="Proteomes" id="UP000652219"/>
    </source>
</evidence>